<dbReference type="AlphaFoldDB" id="U9URH5"/>
<evidence type="ECO:0000313" key="1">
    <source>
        <dbReference type="EMBL" id="ESA21158.1"/>
    </source>
</evidence>
<reference evidence="1" key="1">
    <citation type="submission" date="2013-07" db="EMBL/GenBank/DDBJ databases">
        <title>The genome of an arbuscular mycorrhizal fungus provides insights into the evolution of the oldest plant symbiosis.</title>
        <authorList>
            <consortium name="DOE Joint Genome Institute"/>
            <person name="Tisserant E."/>
            <person name="Malbreil M."/>
            <person name="Kuo A."/>
            <person name="Kohler A."/>
            <person name="Symeonidi A."/>
            <person name="Balestrini R."/>
            <person name="Charron P."/>
            <person name="Duensing N."/>
            <person name="Frei-dit-Frey N."/>
            <person name="Gianinazzi-Pearson V."/>
            <person name="Gilbert B."/>
            <person name="Handa Y."/>
            <person name="Hijri M."/>
            <person name="Kaul R."/>
            <person name="Kawaguchi M."/>
            <person name="Krajinski F."/>
            <person name="Lammers P."/>
            <person name="Lapierre D."/>
            <person name="Masclaux F.G."/>
            <person name="Murat C."/>
            <person name="Morin E."/>
            <person name="Ndikumana S."/>
            <person name="Pagni M."/>
            <person name="Petitpierre D."/>
            <person name="Requena N."/>
            <person name="Rosikiewicz P."/>
            <person name="Riley R."/>
            <person name="Saito K."/>
            <person name="San Clemente H."/>
            <person name="Shapiro H."/>
            <person name="van Tuinen D."/>
            <person name="Becard G."/>
            <person name="Bonfante P."/>
            <person name="Paszkowski U."/>
            <person name="Shachar-Hill Y."/>
            <person name="Young J.P."/>
            <person name="Sanders I.R."/>
            <person name="Henrissat B."/>
            <person name="Rensing S.A."/>
            <person name="Grigoriev I.V."/>
            <person name="Corradi N."/>
            <person name="Roux C."/>
            <person name="Martin F."/>
        </authorList>
    </citation>
    <scope>NUCLEOTIDE SEQUENCE</scope>
    <source>
        <strain evidence="1">DAOM 197198</strain>
    </source>
</reference>
<proteinExistence type="predicted"/>
<name>U9URH5_RHIID</name>
<accession>U9URH5</accession>
<protein>
    <submittedName>
        <fullName evidence="1">Uncharacterized protein</fullName>
    </submittedName>
</protein>
<dbReference type="EMBL" id="KI276684">
    <property type="protein sequence ID" value="ESA21158.1"/>
    <property type="molecule type" value="Genomic_DNA"/>
</dbReference>
<dbReference type="HOGENOM" id="CLU_3015301_0_0_1"/>
<sequence length="56" mass="6700">MKGDVENCYNILIPHATYENLLLSWDFVDLDMKKGWYLFHRNQGGRIKEDSRQIIN</sequence>
<organism evidence="1">
    <name type="scientific">Rhizophagus irregularis (strain DAOM 181602 / DAOM 197198 / MUCL 43194)</name>
    <name type="common">Arbuscular mycorrhizal fungus</name>
    <name type="synonym">Glomus intraradices</name>
    <dbReference type="NCBI Taxonomy" id="747089"/>
    <lineage>
        <taxon>Eukaryota</taxon>
        <taxon>Fungi</taxon>
        <taxon>Fungi incertae sedis</taxon>
        <taxon>Mucoromycota</taxon>
        <taxon>Glomeromycotina</taxon>
        <taxon>Glomeromycetes</taxon>
        <taxon>Glomerales</taxon>
        <taxon>Glomeraceae</taxon>
        <taxon>Rhizophagus</taxon>
    </lineage>
</organism>
<gene>
    <name evidence="1" type="ORF">GLOINDRAFT_1921</name>
</gene>